<evidence type="ECO:0000256" key="1">
    <source>
        <dbReference type="SAM" id="Coils"/>
    </source>
</evidence>
<proteinExistence type="predicted"/>
<evidence type="ECO:0000313" key="3">
    <source>
        <dbReference type="Proteomes" id="UP001054902"/>
    </source>
</evidence>
<keyword evidence="3" id="KW-1185">Reference proteome</keyword>
<evidence type="ECO:0000313" key="2">
    <source>
        <dbReference type="EMBL" id="GFH50736.1"/>
    </source>
</evidence>
<keyword evidence="1" id="KW-0175">Coiled coil</keyword>
<gene>
    <name evidence="2" type="ORF">CTEN210_07212</name>
</gene>
<dbReference type="EMBL" id="BLLK01000040">
    <property type="protein sequence ID" value="GFH50736.1"/>
    <property type="molecule type" value="Genomic_DNA"/>
</dbReference>
<sequence length="576" mass="63700">MTRSSAKIKLSVDLMLDAVNLDTMEEGLLLANFKDHGDWMHEVESRTEALLLNVSLAQARSTVKKHSVFNSMEDDEDVDEVAQELTGLFQNAALDSPDRVIDQKPAAIKPEGEGWLALVDQRIAEWMSSADQKLKEDVNDLTTKYHMLLTQVGSPSVQLARAGQSIWEAIEDTGAQDLMKVVQDPSKIKSLQEAVFQNQGFRHYLKSTKDAVGSITERITPPVAAAPNGDTLAQLAQKVADLERARNGSSSRGEITVVFKDQVFTSIRDVRLVFRVCASSTTLVRPSMVYDAYILFDLVANRVFGYPDERKSAPDKAQSLNRSMKDLLHIQSSTWSGLPNFFDGSKSSKLFMDGNIKGSKASVFSNIKSHEIWGPMGTPNNCVKVAAERALDSIKLEYLNDPKEGLDASVAVLLDAMLVRSVEFVKAVFLFLTNEYETLKLYFSEGDKCWNFLCNCIKQVFSSEFHVARSVSSSADHMNCDGTNVNVIWTALRTISIQEDFLCVGFENHSGLSSAYSRFMLTHMPNKAVTKLQTEMESMVKKVKAMEEKLTKVEGLANSAISKAAAAGGGKKKKET</sequence>
<dbReference type="AlphaFoldDB" id="A0AAD3CT54"/>
<feature type="coiled-coil region" evidence="1">
    <location>
        <begin position="529"/>
        <end position="556"/>
    </location>
</feature>
<dbReference type="Proteomes" id="UP001054902">
    <property type="component" value="Unassembled WGS sequence"/>
</dbReference>
<reference evidence="2 3" key="1">
    <citation type="journal article" date="2021" name="Sci. Rep.">
        <title>The genome of the diatom Chaetoceros tenuissimus carries an ancient integrated fragment of an extant virus.</title>
        <authorList>
            <person name="Hongo Y."/>
            <person name="Kimura K."/>
            <person name="Takaki Y."/>
            <person name="Yoshida Y."/>
            <person name="Baba S."/>
            <person name="Kobayashi G."/>
            <person name="Nagasaki K."/>
            <person name="Hano T."/>
            <person name="Tomaru Y."/>
        </authorList>
    </citation>
    <scope>NUCLEOTIDE SEQUENCE [LARGE SCALE GENOMIC DNA]</scope>
    <source>
        <strain evidence="2 3">NIES-3715</strain>
    </source>
</reference>
<name>A0AAD3CT54_9STRA</name>
<protein>
    <submittedName>
        <fullName evidence="2">Uncharacterized protein</fullName>
    </submittedName>
</protein>
<organism evidence="2 3">
    <name type="scientific">Chaetoceros tenuissimus</name>
    <dbReference type="NCBI Taxonomy" id="426638"/>
    <lineage>
        <taxon>Eukaryota</taxon>
        <taxon>Sar</taxon>
        <taxon>Stramenopiles</taxon>
        <taxon>Ochrophyta</taxon>
        <taxon>Bacillariophyta</taxon>
        <taxon>Coscinodiscophyceae</taxon>
        <taxon>Chaetocerotophycidae</taxon>
        <taxon>Chaetocerotales</taxon>
        <taxon>Chaetocerotaceae</taxon>
        <taxon>Chaetoceros</taxon>
    </lineage>
</organism>
<accession>A0AAD3CT54</accession>
<comment type="caution">
    <text evidence="2">The sequence shown here is derived from an EMBL/GenBank/DDBJ whole genome shotgun (WGS) entry which is preliminary data.</text>
</comment>